<dbReference type="Proteomes" id="UP000240739">
    <property type="component" value="Unassembled WGS sequence"/>
</dbReference>
<dbReference type="InterPro" id="IPR036365">
    <property type="entry name" value="PGBD-like_sf"/>
</dbReference>
<dbReference type="SUPFAM" id="SSF54001">
    <property type="entry name" value="Cysteine proteinases"/>
    <property type="match status" value="1"/>
</dbReference>
<name>A0A2T4UME7_9ACTN</name>
<proteinExistence type="predicted"/>
<evidence type="ECO:0000313" key="4">
    <source>
        <dbReference type="EMBL" id="PTL60415.1"/>
    </source>
</evidence>
<evidence type="ECO:0000313" key="5">
    <source>
        <dbReference type="Proteomes" id="UP000240739"/>
    </source>
</evidence>
<feature type="transmembrane region" description="Helical" evidence="2">
    <location>
        <begin position="60"/>
        <end position="82"/>
    </location>
</feature>
<dbReference type="AlphaFoldDB" id="A0A2T4UME7"/>
<evidence type="ECO:0000259" key="3">
    <source>
        <dbReference type="Pfam" id="PF01471"/>
    </source>
</evidence>
<dbReference type="InterPro" id="IPR002477">
    <property type="entry name" value="Peptidoglycan-bd-like"/>
</dbReference>
<comment type="caution">
    <text evidence="4">The sequence shown here is derived from an EMBL/GenBank/DDBJ whole genome shotgun (WGS) entry which is preliminary data.</text>
</comment>
<protein>
    <recommendedName>
        <fullName evidence="3">Peptidoglycan binding-like domain-containing protein</fullName>
    </recommendedName>
</protein>
<evidence type="ECO:0000256" key="1">
    <source>
        <dbReference type="SAM" id="MobiDB-lite"/>
    </source>
</evidence>
<keyword evidence="2" id="KW-0812">Transmembrane</keyword>
<feature type="region of interest" description="Disordered" evidence="1">
    <location>
        <begin position="386"/>
        <end position="410"/>
    </location>
</feature>
<dbReference type="Pfam" id="PF01471">
    <property type="entry name" value="PG_binding_1"/>
    <property type="match status" value="2"/>
</dbReference>
<feature type="domain" description="Peptidoglycan binding-like" evidence="3">
    <location>
        <begin position="105"/>
        <end position="159"/>
    </location>
</feature>
<dbReference type="Gene3D" id="3.90.1720.10">
    <property type="entry name" value="endopeptidase domain like (from Nostoc punctiforme)"/>
    <property type="match status" value="1"/>
</dbReference>
<dbReference type="Gene3D" id="1.10.101.10">
    <property type="entry name" value="PGBD-like superfamily/PGBD"/>
    <property type="match status" value="2"/>
</dbReference>
<dbReference type="SUPFAM" id="SSF47090">
    <property type="entry name" value="PGBD-like"/>
    <property type="match status" value="2"/>
</dbReference>
<sequence>MERDGGPNGPSDRSGANPGNHPGSAALSASPTANPVGVESKGLPAVPKPYRRRTGSLRQIAVTVVASCVGVGAGTALVVPVAQAATASAASSKLGDRALRVGAKGADVKQLQKLLVQIGIKTSTDGVFGSGTKSAVQKFQRAAGLEASGTVGRKTVTALRKATTGGGANLASGGFDSQGNASTDRLGERIPVRRGMSGRDVKMLQDFLTRTGTRTTIDGEFGTGTYKAVRTFERSNGLTIDGIVDANDIAVLRGQLDAGPNAAVGAKPLELAPGDRAKVGPDGKAIAPANAPQAVKDFIAAGNAISHKPYIYGGGHGKWEDKGYDCSGSVSYALYKAGLVKSSMPSGGYETWGEDGPGQWITIYANGGHMYAVVAGIRFDTSGMKDDGGSRWHTSSRPTKGYEVRHPEGL</sequence>
<feature type="domain" description="Peptidoglycan binding-like" evidence="3">
    <location>
        <begin position="197"/>
        <end position="247"/>
    </location>
</feature>
<feature type="compositionally biased region" description="Basic and acidic residues" evidence="1">
    <location>
        <begin position="400"/>
        <end position="410"/>
    </location>
</feature>
<feature type="region of interest" description="Disordered" evidence="1">
    <location>
        <begin position="1"/>
        <end position="50"/>
    </location>
</feature>
<gene>
    <name evidence="4" type="ORF">C7Y72_12570</name>
</gene>
<keyword evidence="5" id="KW-1185">Reference proteome</keyword>
<dbReference type="InterPro" id="IPR036366">
    <property type="entry name" value="PGBDSf"/>
</dbReference>
<keyword evidence="2" id="KW-1133">Transmembrane helix</keyword>
<evidence type="ECO:0000256" key="2">
    <source>
        <dbReference type="SAM" id="Phobius"/>
    </source>
</evidence>
<reference evidence="4 5" key="1">
    <citation type="submission" date="2018-03" db="EMBL/GenBank/DDBJ databases">
        <title>Aquarubrobacter algicola gen. nov., sp. nov., a novel actinobacterium isolated from shallow eutrophic lake during the end of cyanobacterial harmful algal blooms.</title>
        <authorList>
            <person name="Chun S.J."/>
        </authorList>
    </citation>
    <scope>NUCLEOTIDE SEQUENCE [LARGE SCALE GENOMIC DNA]</scope>
    <source>
        <strain evidence="4 5">Seoho-28</strain>
    </source>
</reference>
<keyword evidence="2" id="KW-0472">Membrane</keyword>
<accession>A0A2T4UME7</accession>
<dbReference type="EMBL" id="PYYB01000001">
    <property type="protein sequence ID" value="PTL60415.1"/>
    <property type="molecule type" value="Genomic_DNA"/>
</dbReference>
<dbReference type="InterPro" id="IPR038765">
    <property type="entry name" value="Papain-like_cys_pep_sf"/>
</dbReference>
<organism evidence="4 5">
    <name type="scientific">Paraconexibacter algicola</name>
    <dbReference type="NCBI Taxonomy" id="2133960"/>
    <lineage>
        <taxon>Bacteria</taxon>
        <taxon>Bacillati</taxon>
        <taxon>Actinomycetota</taxon>
        <taxon>Thermoleophilia</taxon>
        <taxon>Solirubrobacterales</taxon>
        <taxon>Paraconexibacteraceae</taxon>
        <taxon>Paraconexibacter</taxon>
    </lineage>
</organism>